<accession>A0ABW9JZI6</accession>
<gene>
    <name evidence="4" type="ORF">ACKW6Q_05880</name>
</gene>
<dbReference type="Pfam" id="PF18962">
    <property type="entry name" value="Por_Secre_tail"/>
    <property type="match status" value="1"/>
</dbReference>
<dbReference type="InterPro" id="IPR026444">
    <property type="entry name" value="Secre_tail"/>
</dbReference>
<dbReference type="NCBIfam" id="TIGR04183">
    <property type="entry name" value="Por_Secre_tail"/>
    <property type="match status" value="1"/>
</dbReference>
<feature type="domain" description="C-type lectin" evidence="3">
    <location>
        <begin position="57"/>
        <end position="201"/>
    </location>
</feature>
<dbReference type="InterPro" id="IPR016186">
    <property type="entry name" value="C-type_lectin-like/link_sf"/>
</dbReference>
<dbReference type="Gene3D" id="3.10.100.10">
    <property type="entry name" value="Mannose-Binding Protein A, subunit A"/>
    <property type="match status" value="1"/>
</dbReference>
<dbReference type="SUPFAM" id="SSF56436">
    <property type="entry name" value="C-type lectin-like"/>
    <property type="match status" value="1"/>
</dbReference>
<evidence type="ECO:0000313" key="5">
    <source>
        <dbReference type="Proteomes" id="UP001634154"/>
    </source>
</evidence>
<sequence length="294" mass="31434">MKKKLIFFKTVLISTIGLGSVLYAQCPAASSIYTVNNNGKKYEIVKQAVDVIQARQCAVQRGGFLLEINGSAEQNFVMTALQSTAAGINVSNTTAPDGGGGSYVWTGGKKNNANQWLWDGNNDSNGTFFWTGGSQMTGGQALSNAYTNWGTVPGGPPVGAEPDNFQGVQDILALALTSWPNGNAGQWNDLHAQNQLFYVIEFGSTLGTDDTKSGEESAQLYPNAVSDFLAIESKKLISAVTMTDASGKKVKNISGIGRASEKIDCTSLPHGVYFVKIEYLDKTVSQHKIIKSNK</sequence>
<organism evidence="4 5">
    <name type="scientific">Chryseobacterium kwangjuense</name>
    <dbReference type="NCBI Taxonomy" id="267125"/>
    <lineage>
        <taxon>Bacteria</taxon>
        <taxon>Pseudomonadati</taxon>
        <taxon>Bacteroidota</taxon>
        <taxon>Flavobacteriia</taxon>
        <taxon>Flavobacteriales</taxon>
        <taxon>Weeksellaceae</taxon>
        <taxon>Chryseobacterium group</taxon>
        <taxon>Chryseobacterium</taxon>
    </lineage>
</organism>
<dbReference type="InterPro" id="IPR001304">
    <property type="entry name" value="C-type_lectin-like"/>
</dbReference>
<keyword evidence="5" id="KW-1185">Reference proteome</keyword>
<evidence type="ECO:0000259" key="3">
    <source>
        <dbReference type="PROSITE" id="PS50041"/>
    </source>
</evidence>
<reference evidence="4 5" key="1">
    <citation type="submission" date="2024-12" db="EMBL/GenBank/DDBJ databases">
        <title>Draft genome sequence of Chryseobacterium kwangjuense AG447.</title>
        <authorList>
            <person name="Cheptsov V.S."/>
            <person name="Belov A."/>
            <person name="Zavarzina A.G."/>
        </authorList>
    </citation>
    <scope>NUCLEOTIDE SEQUENCE [LARGE SCALE GENOMIC DNA]</scope>
    <source>
        <strain evidence="4 5">AG447</strain>
    </source>
</reference>
<dbReference type="Proteomes" id="UP001634154">
    <property type="component" value="Unassembled WGS sequence"/>
</dbReference>
<feature type="signal peptide" evidence="2">
    <location>
        <begin position="1"/>
        <end position="24"/>
    </location>
</feature>
<feature type="chain" id="PRO_5046875145" evidence="2">
    <location>
        <begin position="25"/>
        <end position="294"/>
    </location>
</feature>
<dbReference type="InterPro" id="IPR016187">
    <property type="entry name" value="CTDL_fold"/>
</dbReference>
<proteinExistence type="predicted"/>
<comment type="caution">
    <text evidence="4">The sequence shown here is derived from an EMBL/GenBank/DDBJ whole genome shotgun (WGS) entry which is preliminary data.</text>
</comment>
<dbReference type="EMBL" id="JBJXVJ010000001">
    <property type="protein sequence ID" value="MFN1216500.1"/>
    <property type="molecule type" value="Genomic_DNA"/>
</dbReference>
<protein>
    <submittedName>
        <fullName evidence="4">T9SS type A sorting domain-containing protein</fullName>
    </submittedName>
</protein>
<keyword evidence="1 2" id="KW-0732">Signal</keyword>
<evidence type="ECO:0000256" key="1">
    <source>
        <dbReference type="ARBA" id="ARBA00022729"/>
    </source>
</evidence>
<dbReference type="PROSITE" id="PS50041">
    <property type="entry name" value="C_TYPE_LECTIN_2"/>
    <property type="match status" value="1"/>
</dbReference>
<evidence type="ECO:0000256" key="2">
    <source>
        <dbReference type="SAM" id="SignalP"/>
    </source>
</evidence>
<dbReference type="RefSeq" id="WP_409356035.1">
    <property type="nucleotide sequence ID" value="NZ_JBJXVJ010000001.1"/>
</dbReference>
<evidence type="ECO:0000313" key="4">
    <source>
        <dbReference type="EMBL" id="MFN1216500.1"/>
    </source>
</evidence>
<name>A0ABW9JZI6_9FLAO</name>